<dbReference type="Pfam" id="PF07676">
    <property type="entry name" value="PD40"/>
    <property type="match status" value="2"/>
</dbReference>
<dbReference type="InterPro" id="IPR001375">
    <property type="entry name" value="Peptidase_S9_cat"/>
</dbReference>
<evidence type="ECO:0000256" key="2">
    <source>
        <dbReference type="ARBA" id="ARBA00022825"/>
    </source>
</evidence>
<evidence type="ECO:0000256" key="6">
    <source>
        <dbReference type="ARBA" id="ARBA00045885"/>
    </source>
</evidence>
<organism evidence="9 10">
    <name type="scientific">Pseudobacter ginsenosidimutans</name>
    <dbReference type="NCBI Taxonomy" id="661488"/>
    <lineage>
        <taxon>Bacteria</taxon>
        <taxon>Pseudomonadati</taxon>
        <taxon>Bacteroidota</taxon>
        <taxon>Chitinophagia</taxon>
        <taxon>Chitinophagales</taxon>
        <taxon>Chitinophagaceae</taxon>
        <taxon>Pseudobacter</taxon>
    </lineage>
</organism>
<dbReference type="OrthoDB" id="9777457at2"/>
<comment type="function">
    <text evidence="6">This enzyme catalyzes the hydrolysis of the N-terminal peptide bond of an N-acetylated peptide to generate an N-acetylated amino acid and a peptide with a free N-terminus. It preferentially cleaves off Ac-Ala, Ac-Met and Ac-Ser. Also, involved in the degradation of oxidized and glycated proteins.</text>
</comment>
<dbReference type="PANTHER" id="PTHR42776:SF27">
    <property type="entry name" value="DIPEPTIDYL PEPTIDASE FAMILY MEMBER 6"/>
    <property type="match status" value="1"/>
</dbReference>
<dbReference type="PANTHER" id="PTHR42776">
    <property type="entry name" value="SERINE PEPTIDASE S9 FAMILY MEMBER"/>
    <property type="match status" value="1"/>
</dbReference>
<keyword evidence="9" id="KW-0031">Aminopeptidase</keyword>
<dbReference type="InterPro" id="IPR011659">
    <property type="entry name" value="WD40"/>
</dbReference>
<evidence type="ECO:0000256" key="3">
    <source>
        <dbReference type="ARBA" id="ARBA00022990"/>
    </source>
</evidence>
<dbReference type="GO" id="GO:0006508">
    <property type="term" value="P:proteolysis"/>
    <property type="evidence" value="ECO:0007669"/>
    <property type="project" value="InterPro"/>
</dbReference>
<evidence type="ECO:0000259" key="8">
    <source>
        <dbReference type="Pfam" id="PF00326"/>
    </source>
</evidence>
<keyword evidence="1" id="KW-0378">Hydrolase</keyword>
<dbReference type="GO" id="GO:0004252">
    <property type="term" value="F:serine-type endopeptidase activity"/>
    <property type="evidence" value="ECO:0007669"/>
    <property type="project" value="InterPro"/>
</dbReference>
<evidence type="ECO:0000256" key="4">
    <source>
        <dbReference type="ARBA" id="ARBA00032284"/>
    </source>
</evidence>
<dbReference type="EMBL" id="SGXA01000001">
    <property type="protein sequence ID" value="RZS76609.1"/>
    <property type="molecule type" value="Genomic_DNA"/>
</dbReference>
<feature type="domain" description="Peptidase S9 prolyl oligopeptidase catalytic" evidence="8">
    <location>
        <begin position="500"/>
        <end position="697"/>
    </location>
</feature>
<evidence type="ECO:0000256" key="5">
    <source>
        <dbReference type="ARBA" id="ARBA00032596"/>
    </source>
</evidence>
<dbReference type="AlphaFoldDB" id="A0A4Q7N6C0"/>
<keyword evidence="7" id="KW-0732">Signal</keyword>
<evidence type="ECO:0000313" key="10">
    <source>
        <dbReference type="Proteomes" id="UP000293874"/>
    </source>
</evidence>
<dbReference type="PROSITE" id="PS00708">
    <property type="entry name" value="PRO_ENDOPEP_SER"/>
    <property type="match status" value="1"/>
</dbReference>
<dbReference type="SUPFAM" id="SSF53474">
    <property type="entry name" value="alpha/beta-Hydrolases"/>
    <property type="match status" value="1"/>
</dbReference>
<gene>
    <name evidence="9" type="ORF">EV199_2495</name>
</gene>
<dbReference type="InterPro" id="IPR002471">
    <property type="entry name" value="Pept_S9_AS"/>
</dbReference>
<accession>A0A4Q7N6C0</accession>
<dbReference type="RefSeq" id="WP_130540903.1">
    <property type="nucleotide sequence ID" value="NZ_CP042431.1"/>
</dbReference>
<evidence type="ECO:0000256" key="1">
    <source>
        <dbReference type="ARBA" id="ARBA00022801"/>
    </source>
</evidence>
<dbReference type="SUPFAM" id="SSF82171">
    <property type="entry name" value="DPP6 N-terminal domain-like"/>
    <property type="match status" value="2"/>
</dbReference>
<dbReference type="InterPro" id="IPR029058">
    <property type="entry name" value="AB_hydrolase_fold"/>
</dbReference>
<dbReference type="Gene3D" id="2.120.10.30">
    <property type="entry name" value="TolB, C-terminal domain"/>
    <property type="match status" value="2"/>
</dbReference>
<evidence type="ECO:0000313" key="9">
    <source>
        <dbReference type="EMBL" id="RZS76609.1"/>
    </source>
</evidence>
<evidence type="ECO:0000256" key="7">
    <source>
        <dbReference type="SAM" id="SignalP"/>
    </source>
</evidence>
<sequence length="700" mass="77023">MKKLFVSIAAALSIFSFTSVSAQSLTLESITRYPFISELSAASRGSRIAFAVNREGQRNIYVAEGPQFVPRKLTAYDKDDGQELSGITLTPDGSRVIFVRGADHGAFDETIPRNPSSSAQPPAIRLYSIPFSGGIPKLLSEGDEAVVSPDGKQVAFIKDRQAWIVPADGSKPATALFYDKGHTGGLQWSPDGSRIAFISSRGDHSFIGIFLNTDSPIQWISPAFARDASPRWSPDGKRLVFVRRPASGGAPDSLTVDSYQPWALQVADLSSGKIIQLWKSPETLRASVPASHGRYNLLWAAGNRIVFLSTHDGWPHLYSLPADGGEPLLLTPGNFIIEHIKLSPDGQWLTGSANTGPDTADYERRHIIRVPVNRPEMELITRGDGIETFPLITGNGKHLVYLSATAQRPTLPAVISFAERKQQLLGENLIPKGFPANQLVTPKPVRFKAPDGQTVYGQIFLPEKISGKSAAVLFIHGGPERQMLLGWHYGDYYANTYALNQYLVSRGFIVLSVNYRLGIGYGYEFQHPARSWIYGASEYQDIKAAGEWLAAHPLVDASKIGVYGGSYGGFLTALALGRDSKLFAAGVDIHGEHNLTVFGPDITRQEQAPDLALARQLIWESSPIAWLDHWTSPVLLIHGDDDGNVEFHQSIDLARRFEKRGFAFESLVIPNETHHWMKYSNLLKVDEAVAEFLERKLLKP</sequence>
<name>A0A4Q7N6C0_9BACT</name>
<keyword evidence="9" id="KW-0645">Protease</keyword>
<dbReference type="Gene3D" id="3.40.50.1820">
    <property type="entry name" value="alpha/beta hydrolase"/>
    <property type="match status" value="1"/>
</dbReference>
<keyword evidence="3" id="KW-0007">Acetylation</keyword>
<dbReference type="Proteomes" id="UP000293874">
    <property type="component" value="Unassembled WGS sequence"/>
</dbReference>
<keyword evidence="2" id="KW-0720">Serine protease</keyword>
<reference evidence="9 10" key="1">
    <citation type="submission" date="2019-02" db="EMBL/GenBank/DDBJ databases">
        <title>Genomic Encyclopedia of Type Strains, Phase IV (KMG-IV): sequencing the most valuable type-strain genomes for metagenomic binning, comparative biology and taxonomic classification.</title>
        <authorList>
            <person name="Goeker M."/>
        </authorList>
    </citation>
    <scope>NUCLEOTIDE SEQUENCE [LARGE SCALE GENOMIC DNA]</scope>
    <source>
        <strain evidence="9 10">DSM 18116</strain>
    </source>
</reference>
<comment type="caution">
    <text evidence="9">The sequence shown here is derived from an EMBL/GenBank/DDBJ whole genome shotgun (WGS) entry which is preliminary data.</text>
</comment>
<proteinExistence type="predicted"/>
<dbReference type="InterPro" id="IPR011042">
    <property type="entry name" value="6-blade_b-propeller_TolB-like"/>
</dbReference>
<feature type="chain" id="PRO_5020333844" description="Acyl-peptide hydrolase" evidence="7">
    <location>
        <begin position="23"/>
        <end position="700"/>
    </location>
</feature>
<keyword evidence="10" id="KW-1185">Reference proteome</keyword>
<feature type="signal peptide" evidence="7">
    <location>
        <begin position="1"/>
        <end position="22"/>
    </location>
</feature>
<protein>
    <recommendedName>
        <fullName evidence="5">Acyl-peptide hydrolase</fullName>
    </recommendedName>
    <alternativeName>
        <fullName evidence="4">Acylaminoacyl-peptidase</fullName>
    </alternativeName>
</protein>
<dbReference type="Pfam" id="PF00326">
    <property type="entry name" value="Peptidase_S9"/>
    <property type="match status" value="1"/>
</dbReference>
<dbReference type="GO" id="GO:0004177">
    <property type="term" value="F:aminopeptidase activity"/>
    <property type="evidence" value="ECO:0007669"/>
    <property type="project" value="UniProtKB-KW"/>
</dbReference>